<sequence>MDIEDENHAKNISQWLADNALSADTDYKQMSSDLEDSTMRFHNNQDQNEPTQEETYGKIQEDAYNAHTAQIDDFIDIEGLEGGDNNAIAYNDMLHTTSDLNFTPLLSPNASSILTPSLPSQTYSFTPLTSPMIDAIPNLRSKRTSVESDHNYTGHKDSLRSSRGTDIPPPMKKTKTPSSTPAFGPVTSRRNSPLLQPKKGSNNTTPVLVSNTNSSFNHDFALPESSLPGPVTPLDLMGFKVQKQQSEDKGKSKSADKKATHKLAEQGRRNRMNNAIQELDAILPLEMRKYVTTPSKATTVELACQYIQSLLERIGELEKPSQSSPNDQTTTNDSTLPTDTSPQVQADNNYNPADDTDSISPLEFEK</sequence>
<feature type="region of interest" description="Disordered" evidence="1">
    <location>
        <begin position="144"/>
        <end position="211"/>
    </location>
</feature>
<dbReference type="Proteomes" id="UP000094565">
    <property type="component" value="Chromosome 4"/>
</dbReference>
<feature type="compositionally biased region" description="Basic and acidic residues" evidence="1">
    <location>
        <begin position="245"/>
        <end position="268"/>
    </location>
</feature>
<dbReference type="Pfam" id="PF00010">
    <property type="entry name" value="HLH"/>
    <property type="match status" value="1"/>
</dbReference>
<name>A0A1B2JIK5_PICPA</name>
<feature type="region of interest" description="Disordered" evidence="1">
    <location>
        <begin position="242"/>
        <end position="272"/>
    </location>
</feature>
<dbReference type="InterPro" id="IPR011598">
    <property type="entry name" value="bHLH_dom"/>
</dbReference>
<proteinExistence type="predicted"/>
<dbReference type="SMART" id="SM00353">
    <property type="entry name" value="HLH"/>
    <property type="match status" value="1"/>
</dbReference>
<evidence type="ECO:0000256" key="1">
    <source>
        <dbReference type="SAM" id="MobiDB-lite"/>
    </source>
</evidence>
<feature type="region of interest" description="Disordered" evidence="1">
    <location>
        <begin position="316"/>
        <end position="366"/>
    </location>
</feature>
<dbReference type="GO" id="GO:0046983">
    <property type="term" value="F:protein dimerization activity"/>
    <property type="evidence" value="ECO:0007669"/>
    <property type="project" value="InterPro"/>
</dbReference>
<organism evidence="3 4">
    <name type="scientific">Komagataella pastoris</name>
    <name type="common">Yeast</name>
    <name type="synonym">Pichia pastoris</name>
    <dbReference type="NCBI Taxonomy" id="4922"/>
    <lineage>
        <taxon>Eukaryota</taxon>
        <taxon>Fungi</taxon>
        <taxon>Dikarya</taxon>
        <taxon>Ascomycota</taxon>
        <taxon>Saccharomycotina</taxon>
        <taxon>Pichiomycetes</taxon>
        <taxon>Pichiales</taxon>
        <taxon>Pichiaceae</taxon>
        <taxon>Komagataella</taxon>
    </lineage>
</organism>
<accession>A0A1B2JIK5</accession>
<feature type="compositionally biased region" description="Polar residues" evidence="1">
    <location>
        <begin position="188"/>
        <end position="211"/>
    </location>
</feature>
<dbReference type="InterPro" id="IPR036638">
    <property type="entry name" value="HLH_DNA-bd_sf"/>
</dbReference>
<feature type="domain" description="BHLH" evidence="2">
    <location>
        <begin position="256"/>
        <end position="310"/>
    </location>
</feature>
<evidence type="ECO:0000313" key="3">
    <source>
        <dbReference type="EMBL" id="ANZ77678.1"/>
    </source>
</evidence>
<evidence type="ECO:0000313" key="4">
    <source>
        <dbReference type="Proteomes" id="UP000094565"/>
    </source>
</evidence>
<dbReference type="PROSITE" id="PS50888">
    <property type="entry name" value="BHLH"/>
    <property type="match status" value="1"/>
</dbReference>
<feature type="compositionally biased region" description="Basic and acidic residues" evidence="1">
    <location>
        <begin position="144"/>
        <end position="160"/>
    </location>
</feature>
<dbReference type="Gene3D" id="4.10.280.10">
    <property type="entry name" value="Helix-loop-helix DNA-binding domain"/>
    <property type="match status" value="1"/>
</dbReference>
<feature type="compositionally biased region" description="Polar residues" evidence="1">
    <location>
        <begin position="40"/>
        <end position="52"/>
    </location>
</feature>
<evidence type="ECO:0000259" key="2">
    <source>
        <dbReference type="PROSITE" id="PS50888"/>
    </source>
</evidence>
<dbReference type="SUPFAM" id="SSF47459">
    <property type="entry name" value="HLH, helix-loop-helix DNA-binding domain"/>
    <property type="match status" value="1"/>
</dbReference>
<dbReference type="EMBL" id="CP014587">
    <property type="protein sequence ID" value="ANZ77678.1"/>
    <property type="molecule type" value="Genomic_DNA"/>
</dbReference>
<dbReference type="OrthoDB" id="5344169at2759"/>
<reference evidence="3 4" key="1">
    <citation type="submission" date="2016-02" db="EMBL/GenBank/DDBJ databases">
        <title>Comparative genomic and transcriptomic foundation for Pichia pastoris.</title>
        <authorList>
            <person name="Love K.R."/>
            <person name="Shah K.A."/>
            <person name="Whittaker C.A."/>
            <person name="Wu J."/>
            <person name="Bartlett M.C."/>
            <person name="Ma D."/>
            <person name="Leeson R.L."/>
            <person name="Priest M."/>
            <person name="Young S.K."/>
            <person name="Love J.C."/>
        </authorList>
    </citation>
    <scope>NUCLEOTIDE SEQUENCE [LARGE SCALE GENOMIC DNA]</scope>
    <source>
        <strain evidence="3 4">ATCC 28485</strain>
    </source>
</reference>
<feature type="compositionally biased region" description="Low complexity" evidence="1">
    <location>
        <begin position="329"/>
        <end position="342"/>
    </location>
</feature>
<protein>
    <submittedName>
        <fullName evidence="3">BA75_05086T0</fullName>
    </submittedName>
</protein>
<feature type="region of interest" description="Disordered" evidence="1">
    <location>
        <begin position="32"/>
        <end position="52"/>
    </location>
</feature>
<dbReference type="AlphaFoldDB" id="A0A1B2JIK5"/>
<gene>
    <name evidence="3" type="ORF">ATY40_BA7505086</name>
</gene>
<keyword evidence="4" id="KW-1185">Reference proteome</keyword>